<dbReference type="InterPro" id="IPR036693">
    <property type="entry name" value="TF_LuxR_autoind-bd_dom_sf"/>
</dbReference>
<sequence length="256" mass="29415">MHSSSEKTPLADALFSLFAICHRIETRDTFADHIYPIIQELMPHQRFLCGIASVTPVALLDSINMGFPDDYIRDCISSDGKIRSPMIRYWLEQDAPVFFTEDFEHALSNPRDKEWMEMFKRHKMQNMAAHGSKDLHGGATSYFCFSGIPHWDEQTQEIMRMIVPHLHTALRSHYQLKQKQQLPDHALSAREMQVLELVCIGKTNHEIGIILGISPWTVKIHVRNTMSKLDVFTRGHAAAKAIQNNLVQIPREIARD</sequence>
<dbReference type="PANTHER" id="PTHR44688">
    <property type="entry name" value="DNA-BINDING TRANSCRIPTIONAL ACTIVATOR DEVR_DOSR"/>
    <property type="match status" value="1"/>
</dbReference>
<feature type="domain" description="HTH luxR-type" evidence="4">
    <location>
        <begin position="180"/>
        <end position="245"/>
    </location>
</feature>
<reference evidence="5" key="1">
    <citation type="submission" date="2023-09" db="EMBL/GenBank/DDBJ databases">
        <title>Undibacterium sp. 20NA77.5 isolated from freshwater.</title>
        <authorList>
            <person name="Le V."/>
            <person name="Ko S.-R."/>
            <person name="Ahn C.-Y."/>
            <person name="Oh H.-M."/>
        </authorList>
    </citation>
    <scope>NUCLEOTIDE SEQUENCE</scope>
    <source>
        <strain evidence="5">20NA77.5</strain>
    </source>
</reference>
<dbReference type="PROSITE" id="PS00622">
    <property type="entry name" value="HTH_LUXR_1"/>
    <property type="match status" value="1"/>
</dbReference>
<dbReference type="Pfam" id="PF00196">
    <property type="entry name" value="GerE"/>
    <property type="match status" value="1"/>
</dbReference>
<keyword evidence="2" id="KW-0238">DNA-binding</keyword>
<protein>
    <submittedName>
        <fullName evidence="5">Helix-turn-helix transcriptional regulator</fullName>
    </submittedName>
</protein>
<evidence type="ECO:0000256" key="1">
    <source>
        <dbReference type="ARBA" id="ARBA00023015"/>
    </source>
</evidence>
<gene>
    <name evidence="5" type="ORF">RF679_04550</name>
</gene>
<evidence type="ECO:0000256" key="3">
    <source>
        <dbReference type="ARBA" id="ARBA00023163"/>
    </source>
</evidence>
<dbReference type="PRINTS" id="PR00038">
    <property type="entry name" value="HTHLUXR"/>
</dbReference>
<accession>A0ABY9RKS7</accession>
<dbReference type="InterPro" id="IPR016032">
    <property type="entry name" value="Sig_transdc_resp-reg_C-effctor"/>
</dbReference>
<dbReference type="SMART" id="SM00421">
    <property type="entry name" value="HTH_LUXR"/>
    <property type="match status" value="1"/>
</dbReference>
<name>A0ABY9RKS7_9BURK</name>
<keyword evidence="6" id="KW-1185">Reference proteome</keyword>
<dbReference type="SUPFAM" id="SSF46894">
    <property type="entry name" value="C-terminal effector domain of the bipartite response regulators"/>
    <property type="match status" value="1"/>
</dbReference>
<evidence type="ECO:0000313" key="6">
    <source>
        <dbReference type="Proteomes" id="UP001181355"/>
    </source>
</evidence>
<dbReference type="PANTHER" id="PTHR44688:SF16">
    <property type="entry name" value="DNA-BINDING TRANSCRIPTIONAL ACTIVATOR DEVR_DOSR"/>
    <property type="match status" value="1"/>
</dbReference>
<evidence type="ECO:0000313" key="5">
    <source>
        <dbReference type="EMBL" id="WMW81556.1"/>
    </source>
</evidence>
<dbReference type="InterPro" id="IPR036388">
    <property type="entry name" value="WH-like_DNA-bd_sf"/>
</dbReference>
<keyword evidence="1" id="KW-0805">Transcription regulation</keyword>
<proteinExistence type="predicted"/>
<dbReference type="Gene3D" id="3.30.450.80">
    <property type="entry name" value="Transcription factor LuxR-like, autoinducer-binding domain"/>
    <property type="match status" value="1"/>
</dbReference>
<dbReference type="CDD" id="cd06170">
    <property type="entry name" value="LuxR_C_like"/>
    <property type="match status" value="1"/>
</dbReference>
<dbReference type="RefSeq" id="WP_309483035.1">
    <property type="nucleotide sequence ID" value="NZ_CP133720.1"/>
</dbReference>
<dbReference type="PROSITE" id="PS50043">
    <property type="entry name" value="HTH_LUXR_2"/>
    <property type="match status" value="1"/>
</dbReference>
<evidence type="ECO:0000256" key="2">
    <source>
        <dbReference type="ARBA" id="ARBA00023125"/>
    </source>
</evidence>
<dbReference type="Proteomes" id="UP001181355">
    <property type="component" value="Chromosome"/>
</dbReference>
<keyword evidence="3" id="KW-0804">Transcription</keyword>
<organism evidence="5 6">
    <name type="scientific">Undibacterium cyanobacteriorum</name>
    <dbReference type="NCBI Taxonomy" id="3073561"/>
    <lineage>
        <taxon>Bacteria</taxon>
        <taxon>Pseudomonadati</taxon>
        <taxon>Pseudomonadota</taxon>
        <taxon>Betaproteobacteria</taxon>
        <taxon>Burkholderiales</taxon>
        <taxon>Oxalobacteraceae</taxon>
        <taxon>Undibacterium</taxon>
    </lineage>
</organism>
<dbReference type="EMBL" id="CP133720">
    <property type="protein sequence ID" value="WMW81556.1"/>
    <property type="molecule type" value="Genomic_DNA"/>
</dbReference>
<dbReference type="InterPro" id="IPR000792">
    <property type="entry name" value="Tscrpt_reg_LuxR_C"/>
</dbReference>
<evidence type="ECO:0000259" key="4">
    <source>
        <dbReference type="PROSITE" id="PS50043"/>
    </source>
</evidence>
<dbReference type="Gene3D" id="1.10.10.10">
    <property type="entry name" value="Winged helix-like DNA-binding domain superfamily/Winged helix DNA-binding domain"/>
    <property type="match status" value="1"/>
</dbReference>